<name>A0AAN6P8K5_9PEZI</name>
<evidence type="ECO:0000313" key="2">
    <source>
        <dbReference type="EMBL" id="KAK4031457.1"/>
    </source>
</evidence>
<comment type="caution">
    <text evidence="2">The sequence shown here is derived from an EMBL/GenBank/DDBJ whole genome shotgun (WGS) entry which is preliminary data.</text>
</comment>
<proteinExistence type="predicted"/>
<gene>
    <name evidence="2" type="ORF">C8A01DRAFT_51463</name>
</gene>
<keyword evidence="3" id="KW-1185">Reference proteome</keyword>
<feature type="compositionally biased region" description="Low complexity" evidence="1">
    <location>
        <begin position="1"/>
        <end position="15"/>
    </location>
</feature>
<protein>
    <submittedName>
        <fullName evidence="2">Uncharacterized protein</fullName>
    </submittedName>
</protein>
<reference evidence="3" key="1">
    <citation type="journal article" date="2023" name="Mol. Phylogenet. Evol.">
        <title>Genome-scale phylogeny and comparative genomics of the fungal order Sordariales.</title>
        <authorList>
            <person name="Hensen N."/>
            <person name="Bonometti L."/>
            <person name="Westerberg I."/>
            <person name="Brannstrom I.O."/>
            <person name="Guillou S."/>
            <person name="Cros-Aarteil S."/>
            <person name="Calhoun S."/>
            <person name="Haridas S."/>
            <person name="Kuo A."/>
            <person name="Mondo S."/>
            <person name="Pangilinan J."/>
            <person name="Riley R."/>
            <person name="LaButti K."/>
            <person name="Andreopoulos B."/>
            <person name="Lipzen A."/>
            <person name="Chen C."/>
            <person name="Yan M."/>
            <person name="Daum C."/>
            <person name="Ng V."/>
            <person name="Clum A."/>
            <person name="Steindorff A."/>
            <person name="Ohm R.A."/>
            <person name="Martin F."/>
            <person name="Silar P."/>
            <person name="Natvig D.O."/>
            <person name="Lalanne C."/>
            <person name="Gautier V."/>
            <person name="Ament-Velasquez S.L."/>
            <person name="Kruys A."/>
            <person name="Hutchinson M.I."/>
            <person name="Powell A.J."/>
            <person name="Barry K."/>
            <person name="Miller A.N."/>
            <person name="Grigoriev I.V."/>
            <person name="Debuchy R."/>
            <person name="Gladieux P."/>
            <person name="Hiltunen Thoren M."/>
            <person name="Johannesson H."/>
        </authorList>
    </citation>
    <scope>NUCLEOTIDE SEQUENCE [LARGE SCALE GENOMIC DNA]</scope>
    <source>
        <strain evidence="3">CBS 284.82</strain>
    </source>
</reference>
<feature type="region of interest" description="Disordered" evidence="1">
    <location>
        <begin position="1"/>
        <end position="71"/>
    </location>
</feature>
<dbReference type="AlphaFoldDB" id="A0AAN6P8K5"/>
<sequence length="124" mass="13909">MSATTIQTQTRTRQTVLRDYELHHSPSTAQVAGRSEAAPASRPQSAPLNPPNWDTTHRRVPPYRPINRDRDQSEVRIYTSTVEQVFVGTMFTGVLIHATAAKLWRGTVGRFNDGVFKYNIGGEI</sequence>
<dbReference type="Proteomes" id="UP001303115">
    <property type="component" value="Unassembled WGS sequence"/>
</dbReference>
<accession>A0AAN6P8K5</accession>
<dbReference type="EMBL" id="MU854801">
    <property type="protein sequence ID" value="KAK4031457.1"/>
    <property type="molecule type" value="Genomic_DNA"/>
</dbReference>
<organism evidence="2 3">
    <name type="scientific">Parachaetomium inaequale</name>
    <dbReference type="NCBI Taxonomy" id="2588326"/>
    <lineage>
        <taxon>Eukaryota</taxon>
        <taxon>Fungi</taxon>
        <taxon>Dikarya</taxon>
        <taxon>Ascomycota</taxon>
        <taxon>Pezizomycotina</taxon>
        <taxon>Sordariomycetes</taxon>
        <taxon>Sordariomycetidae</taxon>
        <taxon>Sordariales</taxon>
        <taxon>Chaetomiaceae</taxon>
        <taxon>Parachaetomium</taxon>
    </lineage>
</organism>
<evidence type="ECO:0000313" key="3">
    <source>
        <dbReference type="Proteomes" id="UP001303115"/>
    </source>
</evidence>
<evidence type="ECO:0000256" key="1">
    <source>
        <dbReference type="SAM" id="MobiDB-lite"/>
    </source>
</evidence>